<evidence type="ECO:0000313" key="3">
    <source>
        <dbReference type="Proteomes" id="UP000027981"/>
    </source>
</evidence>
<reference evidence="3" key="1">
    <citation type="submission" date="2013-06" db="EMBL/GenBank/DDBJ databases">
        <title>Complete Genome Sequence of Hyperthermophilic Palaeococcus pacificus DY20341T, Isolated from a Deep-Sea Hydrothermal Sediments.</title>
        <authorList>
            <person name="Zeng X."/>
            <person name="Shao Z."/>
        </authorList>
    </citation>
    <scope>NUCLEOTIDE SEQUENCE [LARGE SCALE GENOMIC DNA]</scope>
    <source>
        <strain evidence="3">DY20341</strain>
    </source>
</reference>
<organism evidence="2 3">
    <name type="scientific">Palaeococcus pacificus DY20341</name>
    <dbReference type="NCBI Taxonomy" id="1343739"/>
    <lineage>
        <taxon>Archaea</taxon>
        <taxon>Methanobacteriati</taxon>
        <taxon>Methanobacteriota</taxon>
        <taxon>Thermococci</taxon>
        <taxon>Thermococcales</taxon>
        <taxon>Thermococcaceae</taxon>
        <taxon>Palaeococcus</taxon>
    </lineage>
</organism>
<dbReference type="Pfam" id="PF00535">
    <property type="entry name" value="Glycos_transf_2"/>
    <property type="match status" value="1"/>
</dbReference>
<dbReference type="GeneID" id="24843058"/>
<gene>
    <name evidence="2" type="ORF">PAP_09820</name>
</gene>
<dbReference type="KEGG" id="ppac:PAP_09820"/>
<dbReference type="HOGENOM" id="CLU_033536_7_3_2"/>
<dbReference type="InterPro" id="IPR029044">
    <property type="entry name" value="Nucleotide-diphossugar_trans"/>
</dbReference>
<dbReference type="SUPFAM" id="SSF53448">
    <property type="entry name" value="Nucleotide-diphospho-sugar transferases"/>
    <property type="match status" value="1"/>
</dbReference>
<dbReference type="Proteomes" id="UP000027981">
    <property type="component" value="Chromosome"/>
</dbReference>
<accession>A0A075LVH1</accession>
<dbReference type="STRING" id="1343739.PAP_09820"/>
<dbReference type="OrthoDB" id="103472at2157"/>
<reference evidence="2 3" key="2">
    <citation type="journal article" date="2015" name="Genome Announc.">
        <title>Complete Genome Sequence of Hyperthermophilic Piezophilic Archaeon Palaeococcus pacificus DY20341T, Isolated from Deep-Sea Hydrothermal Sediments.</title>
        <authorList>
            <person name="Zeng X."/>
            <person name="Jebbar M."/>
            <person name="Shao Z."/>
        </authorList>
    </citation>
    <scope>NUCLEOTIDE SEQUENCE [LARGE SCALE GENOMIC DNA]</scope>
    <source>
        <strain evidence="2 3">DY20341</strain>
    </source>
</reference>
<keyword evidence="3" id="KW-1185">Reference proteome</keyword>
<feature type="domain" description="Glycosyltransferase 2-like" evidence="1">
    <location>
        <begin position="8"/>
        <end position="169"/>
    </location>
</feature>
<name>A0A075LVH1_9EURY</name>
<dbReference type="EMBL" id="CP006019">
    <property type="protein sequence ID" value="AIF70339.1"/>
    <property type="molecule type" value="Genomic_DNA"/>
</dbReference>
<proteinExistence type="predicted"/>
<dbReference type="PANTHER" id="PTHR48090:SF7">
    <property type="entry name" value="RFBJ PROTEIN"/>
    <property type="match status" value="1"/>
</dbReference>
<dbReference type="InterPro" id="IPR050256">
    <property type="entry name" value="Glycosyltransferase_2"/>
</dbReference>
<sequence>MDKKRLVVLLPAFNEEDTIGMVIDEIPFEKLQNLGYDIKIVVANGPSTDRTEEIAKKKGAVVYNIAKGGKARDVKHALNMIDFHYDYLVMLDADYTYPSEHIYDVVKALERYDVVIGSRLKGKIEDGAMPKVNKFGNMMLSLMANILYDKRVSDVCTGMWGFRKYVLDSIEIDADGFDLEANLYVESAKKGFKIGEVPINYRRRPNKPKLGNGSSLGAVKTGLKIGWYLVRKRIK</sequence>
<dbReference type="RefSeq" id="WP_048165799.1">
    <property type="nucleotide sequence ID" value="NZ_CP006019.1"/>
</dbReference>
<evidence type="ECO:0000259" key="1">
    <source>
        <dbReference type="Pfam" id="PF00535"/>
    </source>
</evidence>
<dbReference type="PANTHER" id="PTHR48090">
    <property type="entry name" value="UNDECAPRENYL-PHOSPHATE 4-DEOXY-4-FORMAMIDO-L-ARABINOSE TRANSFERASE-RELATED"/>
    <property type="match status" value="1"/>
</dbReference>
<protein>
    <recommendedName>
        <fullName evidence="1">Glycosyltransferase 2-like domain-containing protein</fullName>
    </recommendedName>
</protein>
<dbReference type="CDD" id="cd04179">
    <property type="entry name" value="DPM_DPG-synthase_like"/>
    <property type="match status" value="1"/>
</dbReference>
<dbReference type="InterPro" id="IPR001173">
    <property type="entry name" value="Glyco_trans_2-like"/>
</dbReference>
<dbReference type="Gene3D" id="3.90.550.10">
    <property type="entry name" value="Spore Coat Polysaccharide Biosynthesis Protein SpsA, Chain A"/>
    <property type="match status" value="1"/>
</dbReference>
<dbReference type="AlphaFoldDB" id="A0A075LVH1"/>
<evidence type="ECO:0000313" key="2">
    <source>
        <dbReference type="EMBL" id="AIF70339.1"/>
    </source>
</evidence>
<dbReference type="eggNOG" id="arCOG00895">
    <property type="taxonomic scope" value="Archaea"/>
</dbReference>